<dbReference type="CDD" id="cd17574">
    <property type="entry name" value="REC_OmpR"/>
    <property type="match status" value="1"/>
</dbReference>
<protein>
    <recommendedName>
        <fullName evidence="8">Multi-component transcriptional regulator</fullName>
    </recommendedName>
</protein>
<dbReference type="GO" id="GO:0000976">
    <property type="term" value="F:transcription cis-regulatory region binding"/>
    <property type="evidence" value="ECO:0007669"/>
    <property type="project" value="TreeGrafter"/>
</dbReference>
<comment type="caution">
    <text evidence="6">The sequence shown here is derived from an EMBL/GenBank/DDBJ whole genome shotgun (WGS) entry which is preliminary data.</text>
</comment>
<feature type="domain" description="Response regulatory" evidence="4">
    <location>
        <begin position="2"/>
        <end position="116"/>
    </location>
</feature>
<dbReference type="SMART" id="SM00448">
    <property type="entry name" value="REC"/>
    <property type="match status" value="3"/>
</dbReference>
<dbReference type="PANTHER" id="PTHR48111:SF15">
    <property type="entry name" value="OMPR SUBFAMILY"/>
    <property type="match status" value="1"/>
</dbReference>
<dbReference type="GO" id="GO:0005829">
    <property type="term" value="C:cytosol"/>
    <property type="evidence" value="ECO:0007669"/>
    <property type="project" value="TreeGrafter"/>
</dbReference>
<dbReference type="PROSITE" id="PS50110">
    <property type="entry name" value="RESPONSE_REGULATORY"/>
    <property type="match status" value="3"/>
</dbReference>
<dbReference type="InterPro" id="IPR001789">
    <property type="entry name" value="Sig_transdc_resp-reg_receiver"/>
</dbReference>
<keyword evidence="2" id="KW-0597">Phosphoprotein</keyword>
<sequence length="608" mass="67583">MKLLIIDDDRETTSALRAVLTTQQLTLDIAPDAQTALALLQTVPYDLIVLDVMLPDADGISLCRRIRQQQQTIPILLLTAKDAVGDRVAGLEAGADDYLTKPYDSAELLARIRALLRRGQTPITETLTWGALQVDPQGCKVTYQGNPIKLTPKEYRLLELFLRYPHRIFDRKALLDHAWSTDECPGEEAVTTQIRGLRRKLEAAGLPNDPIETLYGLGYRLRAWQPDTHSQEPLDAGQQEAIAAIGQMWQEFQGRLQEQLSLLEEASSNLANQTLTPAQQQRAQSIAHRLIGSLSAYGQPEAAILARHIEQGFAAPQSAIAPQLTTLLQQLRQATTQSPFANAPASSTASQPPLTHRVLAIAPDPTVLQFLQTEAPRWGYYLDTATDLTSARQQLLTYIPDAIILDLDFPDTQNTGLTFLTQIKRLGSTPVLILTQQDGLSNRITVTRLGADAYLQKPASPSDIWRVVNRLLHRFDPITARLLIVDDDPDLLTRLQTQLQSWGFQVTGLSDPSQFWSVLQTTRPDLLLLDVSMPEYSGIDLCRVVRCDAHWYALPILFLSAHADADTLHEALSVGADDYVLKPIAEADLIQRILKRLERISVLEEVPV</sequence>
<dbReference type="PROSITE" id="PS51755">
    <property type="entry name" value="OMPR_PHOB"/>
    <property type="match status" value="1"/>
</dbReference>
<evidence type="ECO:0000259" key="5">
    <source>
        <dbReference type="PROSITE" id="PS51755"/>
    </source>
</evidence>
<evidence type="ECO:0000259" key="4">
    <source>
        <dbReference type="PROSITE" id="PS50110"/>
    </source>
</evidence>
<dbReference type="Proteomes" id="UP000235025">
    <property type="component" value="Unassembled WGS sequence"/>
</dbReference>
<feature type="domain" description="Response regulatory" evidence="4">
    <location>
        <begin position="357"/>
        <end position="472"/>
    </location>
</feature>
<gene>
    <name evidence="6" type="ORF">CEN50_02090</name>
</gene>
<dbReference type="InterPro" id="IPR001867">
    <property type="entry name" value="OmpR/PhoB-type_DNA-bd"/>
</dbReference>
<accession>A0A2N6KLH2</accession>
<dbReference type="GO" id="GO:0000156">
    <property type="term" value="F:phosphorelay response regulator activity"/>
    <property type="evidence" value="ECO:0007669"/>
    <property type="project" value="TreeGrafter"/>
</dbReference>
<reference evidence="6 7" key="1">
    <citation type="submission" date="2017-07" db="EMBL/GenBank/DDBJ databases">
        <title>Genomes of Fischerella (Mastigocladus) sp. strains.</title>
        <authorList>
            <person name="Miller S.R."/>
        </authorList>
    </citation>
    <scope>NUCLEOTIDE SEQUENCE [LARGE SCALE GENOMIC DNA]</scope>
    <source>
        <strain evidence="6 7">CCMEE 5268</strain>
    </source>
</reference>
<name>A0A2N6KLH2_9CYAN</name>
<feature type="modified residue" description="4-aspartylphosphate" evidence="2">
    <location>
        <position position="530"/>
    </location>
</feature>
<feature type="domain" description="OmpR/PhoB-type" evidence="5">
    <location>
        <begin position="124"/>
        <end position="223"/>
    </location>
</feature>
<dbReference type="CDD" id="cd00156">
    <property type="entry name" value="REC"/>
    <property type="match status" value="2"/>
</dbReference>
<feature type="DNA-binding region" description="OmpR/PhoB-type" evidence="3">
    <location>
        <begin position="124"/>
        <end position="223"/>
    </location>
</feature>
<dbReference type="SMART" id="SM00862">
    <property type="entry name" value="Trans_reg_C"/>
    <property type="match status" value="1"/>
</dbReference>
<dbReference type="InterPro" id="IPR036388">
    <property type="entry name" value="WH-like_DNA-bd_sf"/>
</dbReference>
<dbReference type="GO" id="GO:0032993">
    <property type="term" value="C:protein-DNA complex"/>
    <property type="evidence" value="ECO:0007669"/>
    <property type="project" value="TreeGrafter"/>
</dbReference>
<dbReference type="InterPro" id="IPR036641">
    <property type="entry name" value="HPT_dom_sf"/>
</dbReference>
<evidence type="ECO:0000313" key="6">
    <source>
        <dbReference type="EMBL" id="PMB00686.1"/>
    </source>
</evidence>
<evidence type="ECO:0000313" key="7">
    <source>
        <dbReference type="Proteomes" id="UP000235025"/>
    </source>
</evidence>
<dbReference type="Pfam" id="PF00072">
    <property type="entry name" value="Response_reg"/>
    <property type="match status" value="3"/>
</dbReference>
<dbReference type="RefSeq" id="WP_102171244.1">
    <property type="nucleotide sequence ID" value="NZ_NMQA01000022.1"/>
</dbReference>
<proteinExistence type="predicted"/>
<dbReference type="PANTHER" id="PTHR48111">
    <property type="entry name" value="REGULATOR OF RPOS"/>
    <property type="match status" value="1"/>
</dbReference>
<dbReference type="Pfam" id="PF00486">
    <property type="entry name" value="Trans_reg_C"/>
    <property type="match status" value="1"/>
</dbReference>
<keyword evidence="1 3" id="KW-0238">DNA-binding</keyword>
<dbReference type="CDD" id="cd00383">
    <property type="entry name" value="trans_reg_C"/>
    <property type="match status" value="1"/>
</dbReference>
<dbReference type="InterPro" id="IPR011006">
    <property type="entry name" value="CheY-like_superfamily"/>
</dbReference>
<feature type="modified residue" description="4-aspartylphosphate" evidence="2">
    <location>
        <position position="406"/>
    </location>
</feature>
<dbReference type="EMBL" id="NMQA01000022">
    <property type="protein sequence ID" value="PMB00686.1"/>
    <property type="molecule type" value="Genomic_DNA"/>
</dbReference>
<dbReference type="Gene3D" id="6.10.250.690">
    <property type="match status" value="1"/>
</dbReference>
<feature type="domain" description="Response regulatory" evidence="4">
    <location>
        <begin position="481"/>
        <end position="597"/>
    </location>
</feature>
<dbReference type="SUPFAM" id="SSF52172">
    <property type="entry name" value="CheY-like"/>
    <property type="match status" value="3"/>
</dbReference>
<dbReference type="Gene3D" id="1.10.10.10">
    <property type="entry name" value="Winged helix-like DNA-binding domain superfamily/Winged helix DNA-binding domain"/>
    <property type="match status" value="1"/>
</dbReference>
<dbReference type="Gene3D" id="3.40.50.2300">
    <property type="match status" value="3"/>
</dbReference>
<evidence type="ECO:0000256" key="2">
    <source>
        <dbReference type="PROSITE-ProRule" id="PRU00169"/>
    </source>
</evidence>
<dbReference type="GO" id="GO:0006355">
    <property type="term" value="P:regulation of DNA-templated transcription"/>
    <property type="evidence" value="ECO:0007669"/>
    <property type="project" value="InterPro"/>
</dbReference>
<evidence type="ECO:0000256" key="1">
    <source>
        <dbReference type="ARBA" id="ARBA00023125"/>
    </source>
</evidence>
<organism evidence="6 7">
    <name type="scientific">Fischerella thermalis CCMEE 5268</name>
    <dbReference type="NCBI Taxonomy" id="2019662"/>
    <lineage>
        <taxon>Bacteria</taxon>
        <taxon>Bacillati</taxon>
        <taxon>Cyanobacteriota</taxon>
        <taxon>Cyanophyceae</taxon>
        <taxon>Nostocales</taxon>
        <taxon>Hapalosiphonaceae</taxon>
        <taxon>Fischerella</taxon>
    </lineage>
</organism>
<dbReference type="SUPFAM" id="SSF47226">
    <property type="entry name" value="Histidine-containing phosphotransfer domain, HPT domain"/>
    <property type="match status" value="1"/>
</dbReference>
<feature type="modified residue" description="4-aspartylphosphate" evidence="2">
    <location>
        <position position="51"/>
    </location>
</feature>
<dbReference type="AlphaFoldDB" id="A0A2N6KLH2"/>
<dbReference type="InterPro" id="IPR039420">
    <property type="entry name" value="WalR-like"/>
</dbReference>
<evidence type="ECO:0008006" key="8">
    <source>
        <dbReference type="Google" id="ProtNLM"/>
    </source>
</evidence>
<evidence type="ECO:0000256" key="3">
    <source>
        <dbReference type="PROSITE-ProRule" id="PRU01091"/>
    </source>
</evidence>